<proteinExistence type="predicted"/>
<organism evidence="2 3">
    <name type="scientific">Candidatus Raymondbacteria bacterium RIFOXYD12_FULL_49_13</name>
    <dbReference type="NCBI Taxonomy" id="1817890"/>
    <lineage>
        <taxon>Bacteria</taxon>
        <taxon>Raymondiibacteriota</taxon>
    </lineage>
</organism>
<evidence type="ECO:0000313" key="3">
    <source>
        <dbReference type="Proteomes" id="UP000179243"/>
    </source>
</evidence>
<protein>
    <recommendedName>
        <fullName evidence="1">Uncharacterized protein TP-0789 domain-containing protein</fullName>
    </recommendedName>
</protein>
<feature type="domain" description="Uncharacterized protein TP-0789" evidence="1">
    <location>
        <begin position="70"/>
        <end position="258"/>
    </location>
</feature>
<dbReference type="Pfam" id="PF17131">
    <property type="entry name" value="LolA_like"/>
    <property type="match status" value="1"/>
</dbReference>
<dbReference type="Proteomes" id="UP000179243">
    <property type="component" value="Unassembled WGS sequence"/>
</dbReference>
<comment type="caution">
    <text evidence="2">The sequence shown here is derived from an EMBL/GenBank/DDBJ whole genome shotgun (WGS) entry which is preliminary data.</text>
</comment>
<sequence>MSISLAAILALAAIVFSQENPKQIVQKSQDAMTVAGSESISTLTINDGKGNQRVRKFSSAQKADASKQVTKMVMRFLEPADVKGTGILTFDYDNKDDDMWLYMPALRKVRRIVSGEKTKSFMGSEFSNADITKPSMSDFTYAMLGSETLNDVACWKIEMTPASSAIGDACGYSKKIAWIGKEDYTTRKTEFFDLAGSLTKVMITDKITCLDEKHKKYQPVDITMQNKQNGRSSRFVIEKVVFNPNVKDAYFTTDYLEK</sequence>
<dbReference type="InterPro" id="IPR033399">
    <property type="entry name" value="TP_0789-like"/>
</dbReference>
<gene>
    <name evidence="2" type="ORF">A2519_10365</name>
</gene>
<name>A0A1F7FEF2_UNCRA</name>
<evidence type="ECO:0000313" key="2">
    <source>
        <dbReference type="EMBL" id="OGK05070.1"/>
    </source>
</evidence>
<accession>A0A1F7FEF2</accession>
<dbReference type="CDD" id="cd16329">
    <property type="entry name" value="LolA_like"/>
    <property type="match status" value="1"/>
</dbReference>
<dbReference type="Gene3D" id="2.50.20.10">
    <property type="entry name" value="Lipoprotein localisation LolA/LolB/LppX"/>
    <property type="match status" value="1"/>
</dbReference>
<dbReference type="AlphaFoldDB" id="A0A1F7FEF2"/>
<dbReference type="EMBL" id="MFYX01000064">
    <property type="protein sequence ID" value="OGK05070.1"/>
    <property type="molecule type" value="Genomic_DNA"/>
</dbReference>
<evidence type="ECO:0000259" key="1">
    <source>
        <dbReference type="Pfam" id="PF17131"/>
    </source>
</evidence>
<reference evidence="2 3" key="1">
    <citation type="journal article" date="2016" name="Nat. Commun.">
        <title>Thousands of microbial genomes shed light on interconnected biogeochemical processes in an aquifer system.</title>
        <authorList>
            <person name="Anantharaman K."/>
            <person name="Brown C.T."/>
            <person name="Hug L.A."/>
            <person name="Sharon I."/>
            <person name="Castelle C.J."/>
            <person name="Probst A.J."/>
            <person name="Thomas B.C."/>
            <person name="Singh A."/>
            <person name="Wilkins M.J."/>
            <person name="Karaoz U."/>
            <person name="Brodie E.L."/>
            <person name="Williams K.H."/>
            <person name="Hubbard S.S."/>
            <person name="Banfield J.F."/>
        </authorList>
    </citation>
    <scope>NUCLEOTIDE SEQUENCE [LARGE SCALE GENOMIC DNA]</scope>
</reference>